<evidence type="ECO:0000313" key="8">
    <source>
        <dbReference type="Proteomes" id="UP000266313"/>
    </source>
</evidence>
<dbReference type="InterPro" id="IPR004839">
    <property type="entry name" value="Aminotransferase_I/II_large"/>
</dbReference>
<evidence type="ECO:0000313" key="7">
    <source>
        <dbReference type="EMBL" id="BBA36425.1"/>
    </source>
</evidence>
<keyword evidence="2" id="KW-0663">Pyridoxal phosphate</keyword>
<keyword evidence="4" id="KW-0238">DNA-binding</keyword>
<dbReference type="Gene3D" id="1.10.10.10">
    <property type="entry name" value="Winged helix-like DNA-binding domain superfamily/Winged helix DNA-binding domain"/>
    <property type="match status" value="1"/>
</dbReference>
<dbReference type="GO" id="GO:0003700">
    <property type="term" value="F:DNA-binding transcription factor activity"/>
    <property type="evidence" value="ECO:0007669"/>
    <property type="project" value="InterPro"/>
</dbReference>
<dbReference type="EMBL" id="AP017928">
    <property type="protein sequence ID" value="BBA36425.1"/>
    <property type="molecule type" value="Genomic_DNA"/>
</dbReference>
<evidence type="ECO:0000256" key="3">
    <source>
        <dbReference type="ARBA" id="ARBA00023015"/>
    </source>
</evidence>
<dbReference type="Pfam" id="PF00392">
    <property type="entry name" value="GntR"/>
    <property type="match status" value="1"/>
</dbReference>
<dbReference type="Pfam" id="PF00155">
    <property type="entry name" value="Aminotran_1_2"/>
    <property type="match status" value="1"/>
</dbReference>
<dbReference type="RefSeq" id="WP_119631594.1">
    <property type="nucleotide sequence ID" value="NZ_AP017928.1"/>
</dbReference>
<evidence type="ECO:0000256" key="4">
    <source>
        <dbReference type="ARBA" id="ARBA00023125"/>
    </source>
</evidence>
<keyword evidence="7" id="KW-0032">Aminotransferase</keyword>
<feature type="domain" description="HTH gntR-type" evidence="6">
    <location>
        <begin position="12"/>
        <end position="80"/>
    </location>
</feature>
<name>A0A250KXS7_9GAMM</name>
<dbReference type="PANTHER" id="PTHR46577">
    <property type="entry name" value="HTH-TYPE TRANSCRIPTIONAL REGULATORY PROTEIN GABR"/>
    <property type="match status" value="1"/>
</dbReference>
<accession>A0A250KXS7</accession>
<keyword evidence="7" id="KW-0808">Transferase</keyword>
<dbReference type="GO" id="GO:0008483">
    <property type="term" value="F:transaminase activity"/>
    <property type="evidence" value="ECO:0007669"/>
    <property type="project" value="UniProtKB-KW"/>
</dbReference>
<evidence type="ECO:0000256" key="1">
    <source>
        <dbReference type="ARBA" id="ARBA00005384"/>
    </source>
</evidence>
<dbReference type="OrthoDB" id="5450856at2"/>
<protein>
    <submittedName>
        <fullName evidence="7">Transcriptional regulator with HTH domain and aminotransferase domain</fullName>
    </submittedName>
</protein>
<dbReference type="InterPro" id="IPR036390">
    <property type="entry name" value="WH_DNA-bd_sf"/>
</dbReference>
<dbReference type="PANTHER" id="PTHR46577:SF2">
    <property type="entry name" value="TRANSCRIPTIONAL REGULATORY PROTEIN"/>
    <property type="match status" value="1"/>
</dbReference>
<dbReference type="InterPro" id="IPR015424">
    <property type="entry name" value="PyrdxlP-dep_Trfase"/>
</dbReference>
<dbReference type="GO" id="GO:0003677">
    <property type="term" value="F:DNA binding"/>
    <property type="evidence" value="ECO:0007669"/>
    <property type="project" value="UniProtKB-KW"/>
</dbReference>
<dbReference type="CDD" id="cd07377">
    <property type="entry name" value="WHTH_GntR"/>
    <property type="match status" value="1"/>
</dbReference>
<dbReference type="InterPro" id="IPR000524">
    <property type="entry name" value="Tscrpt_reg_HTH_GntR"/>
</dbReference>
<evidence type="ECO:0000256" key="2">
    <source>
        <dbReference type="ARBA" id="ARBA00022898"/>
    </source>
</evidence>
<reference evidence="7 8" key="1">
    <citation type="submission" date="2016-12" db="EMBL/GenBank/DDBJ databases">
        <title>Genome sequencing of Methylocaldum marinum.</title>
        <authorList>
            <person name="Takeuchi M."/>
            <person name="Kamagata Y."/>
            <person name="Hiraoka S."/>
            <person name="Oshima K."/>
            <person name="Hattori M."/>
            <person name="Iwasaki W."/>
        </authorList>
    </citation>
    <scope>NUCLEOTIDE SEQUENCE [LARGE SCALE GENOMIC DNA]</scope>
    <source>
        <strain evidence="7 8">S8</strain>
    </source>
</reference>
<dbReference type="SUPFAM" id="SSF53383">
    <property type="entry name" value="PLP-dependent transferases"/>
    <property type="match status" value="1"/>
</dbReference>
<comment type="similarity">
    <text evidence="1">In the C-terminal section; belongs to the class-I pyridoxal-phosphate-dependent aminotransferase family.</text>
</comment>
<dbReference type="Proteomes" id="UP000266313">
    <property type="component" value="Chromosome"/>
</dbReference>
<organism evidence="7 8">
    <name type="scientific">Methylocaldum marinum</name>
    <dbReference type="NCBI Taxonomy" id="1432792"/>
    <lineage>
        <taxon>Bacteria</taxon>
        <taxon>Pseudomonadati</taxon>
        <taxon>Pseudomonadota</taxon>
        <taxon>Gammaproteobacteria</taxon>
        <taxon>Methylococcales</taxon>
        <taxon>Methylococcaceae</taxon>
        <taxon>Methylocaldum</taxon>
    </lineage>
</organism>
<dbReference type="PROSITE" id="PS50949">
    <property type="entry name" value="HTH_GNTR"/>
    <property type="match status" value="1"/>
</dbReference>
<dbReference type="InterPro" id="IPR015421">
    <property type="entry name" value="PyrdxlP-dep_Trfase_major"/>
</dbReference>
<dbReference type="CDD" id="cd00609">
    <property type="entry name" value="AAT_like"/>
    <property type="match status" value="1"/>
</dbReference>
<dbReference type="InterPro" id="IPR036388">
    <property type="entry name" value="WH-like_DNA-bd_sf"/>
</dbReference>
<keyword evidence="8" id="KW-1185">Reference proteome</keyword>
<evidence type="ECO:0000259" key="6">
    <source>
        <dbReference type="PROSITE" id="PS50949"/>
    </source>
</evidence>
<keyword evidence="3" id="KW-0805">Transcription regulation</keyword>
<sequence>MNSLNLDPHDSRPLIEQIVAGIKQRVDERALRPGARLPSIRHFAEDHRVSKFTVVQAFDRLVAMGYLKSRQGSGFYVAHRSEPSGAANQSCRLERAMDVLWLLRNALQEQSHLAMPGAGWLPGEWMDGEGIQRSLRTLARKSGAYLTGYGLPAGYEPLRVLLARRLEDQGIGCSPRQIVTTRGATHALDLISRLFVKPGDAVLVDDPGYYTLFGYLKLSGARLVGVPWTTQGPDTAAMERLIREHRPKVFFTNTLLHNPTGVSITQPVAHRVLQLAERHDLMIVEDDIYGDLLTGQATRLATLDQLERVLFVSSFSKTVSASLRVGFLACKYETAESLTDLKLLTSLTTSEIDERLVYELLTDGYYRKHLEKLRSRLRKARGEAVRNLEASGLEIYQDTEDGLFIWARREASENATHLAAAAAKQGIMLAPGALFRPQQEASPWLRFNAAGCGNPAIFRFLDAACANADSGTNTDD</sequence>
<dbReference type="GO" id="GO:0030170">
    <property type="term" value="F:pyridoxal phosphate binding"/>
    <property type="evidence" value="ECO:0007669"/>
    <property type="project" value="InterPro"/>
</dbReference>
<proteinExistence type="inferred from homology"/>
<evidence type="ECO:0000256" key="5">
    <source>
        <dbReference type="ARBA" id="ARBA00023163"/>
    </source>
</evidence>
<dbReference type="KEGG" id="mmai:sS8_4495"/>
<keyword evidence="5" id="KW-0804">Transcription</keyword>
<dbReference type="AlphaFoldDB" id="A0A250KXS7"/>
<dbReference type="InterPro" id="IPR051446">
    <property type="entry name" value="HTH_trans_reg/aminotransferase"/>
</dbReference>
<dbReference type="Gene3D" id="3.40.640.10">
    <property type="entry name" value="Type I PLP-dependent aspartate aminotransferase-like (Major domain)"/>
    <property type="match status" value="1"/>
</dbReference>
<dbReference type="SMART" id="SM00345">
    <property type="entry name" value="HTH_GNTR"/>
    <property type="match status" value="1"/>
</dbReference>
<gene>
    <name evidence="7" type="ORF">sS8_4495</name>
</gene>
<dbReference type="SUPFAM" id="SSF46785">
    <property type="entry name" value="Winged helix' DNA-binding domain"/>
    <property type="match status" value="1"/>
</dbReference>